<proteinExistence type="predicted"/>
<organism evidence="1 2">
    <name type="scientific">Pseudomonas inefficax</name>
    <dbReference type="NCBI Taxonomy" id="2078786"/>
    <lineage>
        <taxon>Bacteria</taxon>
        <taxon>Pseudomonadati</taxon>
        <taxon>Pseudomonadota</taxon>
        <taxon>Gammaproteobacteria</taxon>
        <taxon>Pseudomonadales</taxon>
        <taxon>Pseudomonadaceae</taxon>
        <taxon>Pseudomonas</taxon>
    </lineage>
</organism>
<accession>A0AAQ1SU14</accession>
<name>A0AAQ1SU14_9PSED</name>
<dbReference type="EMBL" id="OPYN01000150">
    <property type="protein sequence ID" value="SPO61605.1"/>
    <property type="molecule type" value="Genomic_DNA"/>
</dbReference>
<reference evidence="1 2" key="1">
    <citation type="submission" date="2018-02" db="EMBL/GenBank/DDBJ databases">
        <authorList>
            <person name="Dubost A."/>
        </authorList>
    </citation>
    <scope>NUCLEOTIDE SEQUENCE [LARGE SCALE GENOMIC DNA]</scope>
    <source>
        <strain evidence="2">JV551A3</strain>
    </source>
</reference>
<sequence>MAVLLYFKAGAIPVGAGVPANTGEARAIHRGIFFAGTPAPTQYADRLRTQLERLLAP</sequence>
<evidence type="ECO:0000313" key="2">
    <source>
        <dbReference type="Proteomes" id="UP000294335"/>
    </source>
</evidence>
<gene>
    <name evidence="1" type="ORF">JV551A3_V1_1500082</name>
</gene>
<protein>
    <submittedName>
        <fullName evidence="1">Uncharacterized protein</fullName>
    </submittedName>
</protein>
<dbReference type="AlphaFoldDB" id="A0AAQ1SU14"/>
<comment type="caution">
    <text evidence="1">The sequence shown here is derived from an EMBL/GenBank/DDBJ whole genome shotgun (WGS) entry which is preliminary data.</text>
</comment>
<keyword evidence="2" id="KW-1185">Reference proteome</keyword>
<dbReference type="Proteomes" id="UP000294335">
    <property type="component" value="Unassembled WGS sequence"/>
</dbReference>
<evidence type="ECO:0000313" key="1">
    <source>
        <dbReference type="EMBL" id="SPO61605.1"/>
    </source>
</evidence>